<evidence type="ECO:0000313" key="5">
    <source>
        <dbReference type="Proteomes" id="UP000323067"/>
    </source>
</evidence>
<dbReference type="InterPro" id="IPR025151">
    <property type="entry name" value="ELYS_dom"/>
</dbReference>
<accession>A0A2H4ST37</accession>
<proteinExistence type="predicted"/>
<dbReference type="AlphaFoldDB" id="A0A2H4ST37"/>
<name>A0A2H4ST37_CORMI</name>
<dbReference type="Proteomes" id="UP000323067">
    <property type="component" value="Chromosome iii"/>
</dbReference>
<dbReference type="GO" id="GO:0005634">
    <property type="term" value="C:nucleus"/>
    <property type="evidence" value="ECO:0007669"/>
    <property type="project" value="UniProtKB-SubCell"/>
</dbReference>
<evidence type="ECO:0000259" key="3">
    <source>
        <dbReference type="Pfam" id="PF13934"/>
    </source>
</evidence>
<protein>
    <recommendedName>
        <fullName evidence="3">ELYS-like domain-containing protein</fullName>
    </recommendedName>
</protein>
<dbReference type="VEuPathDB" id="FungiDB:CCM_00490"/>
<organism evidence="4 5">
    <name type="scientific">Cordyceps militaris</name>
    <name type="common">Caterpillar fungus</name>
    <name type="synonym">Clavaria militaris</name>
    <dbReference type="NCBI Taxonomy" id="73501"/>
    <lineage>
        <taxon>Eukaryota</taxon>
        <taxon>Fungi</taxon>
        <taxon>Dikarya</taxon>
        <taxon>Ascomycota</taxon>
        <taxon>Pezizomycotina</taxon>
        <taxon>Sordariomycetes</taxon>
        <taxon>Hypocreomycetidae</taxon>
        <taxon>Hypocreales</taxon>
        <taxon>Cordycipitaceae</taxon>
        <taxon>Cordyceps</taxon>
    </lineage>
</organism>
<evidence type="ECO:0000256" key="1">
    <source>
        <dbReference type="ARBA" id="ARBA00004123"/>
    </source>
</evidence>
<dbReference type="VEuPathDB" id="FungiDB:A9K55_001625"/>
<dbReference type="EMBL" id="CP023326">
    <property type="protein sequence ID" value="ATY66273.1"/>
    <property type="molecule type" value="Genomic_DNA"/>
</dbReference>
<dbReference type="Pfam" id="PF13934">
    <property type="entry name" value="ELYS"/>
    <property type="match status" value="1"/>
</dbReference>
<dbReference type="OrthoDB" id="20729at2759"/>
<evidence type="ECO:0000256" key="2">
    <source>
        <dbReference type="ARBA" id="ARBA00023242"/>
    </source>
</evidence>
<sequence length="306" mass="34550">MLDYTQFQQVFPADLSIPYDRTLLHDIDGHRKTLSGVLFIDRVLRALGIVKAKVYPPKTDNALKQLHQSICDAAMSTHHKLSLFYYVLLDFDGVSGSPYVSQEFIAASGLAANYQLFMRGLWHMDHLQFSTALEYVSHPSLEPDFSDDIIVALVKHAPNDDYTLPLAYFTSVRPVLKSSAAIEHLFDAMARTNVTEALLYARTFPDHAREQLFQRLIVSVLKGGKDDEITSHASELVFLPLDATEDAWFEDFLSRGKGRTLKRAQDMLLVRRIACDRFGELTKYKANNEWAAVLEGIKSGVEGHLE</sequence>
<evidence type="ECO:0000313" key="4">
    <source>
        <dbReference type="EMBL" id="ATY66273.1"/>
    </source>
</evidence>
<gene>
    <name evidence="4" type="ORF">A9K55_001625</name>
</gene>
<keyword evidence="2" id="KW-0539">Nucleus</keyword>
<comment type="subcellular location">
    <subcellularLocation>
        <location evidence="1">Nucleus</location>
    </subcellularLocation>
</comment>
<reference evidence="4 5" key="1">
    <citation type="journal article" date="2017" name="BMC Genomics">
        <title>Chromosome level assembly and secondary metabolite potential of the parasitic fungus Cordyceps militaris.</title>
        <authorList>
            <person name="Kramer G.J."/>
            <person name="Nodwell J.R."/>
        </authorList>
    </citation>
    <scope>NUCLEOTIDE SEQUENCE [LARGE SCALE GENOMIC DNA]</scope>
    <source>
        <strain evidence="4 5">ATCC 34164</strain>
    </source>
</reference>
<feature type="domain" description="ELYS-like" evidence="3">
    <location>
        <begin position="37"/>
        <end position="255"/>
    </location>
</feature>